<dbReference type="InterPro" id="IPR004412">
    <property type="entry name" value="GatA"/>
</dbReference>
<feature type="active site" description="Acyl-ester intermediate" evidence="8">
    <location>
        <position position="218"/>
    </location>
</feature>
<dbReference type="SUPFAM" id="SSF48371">
    <property type="entry name" value="ARM repeat"/>
    <property type="match status" value="1"/>
</dbReference>
<dbReference type="PROSITE" id="PS00571">
    <property type="entry name" value="AMIDASES"/>
    <property type="match status" value="1"/>
</dbReference>
<dbReference type="GO" id="GO:0050567">
    <property type="term" value="F:glutaminyl-tRNA synthase (glutamine-hydrolyzing) activity"/>
    <property type="evidence" value="ECO:0007669"/>
    <property type="project" value="UniProtKB-UniRule"/>
</dbReference>
<evidence type="ECO:0000256" key="3">
    <source>
        <dbReference type="ARBA" id="ARBA00022598"/>
    </source>
</evidence>
<keyword evidence="12" id="KW-1185">Reference proteome</keyword>
<keyword evidence="5 8" id="KW-0067">ATP-binding</keyword>
<keyword evidence="3 8" id="KW-0436">Ligase</keyword>
<evidence type="ECO:0000313" key="11">
    <source>
        <dbReference type="EMBL" id="KAJ1985220.1"/>
    </source>
</evidence>
<comment type="caution">
    <text evidence="11">The sequence shown here is derived from an EMBL/GenBank/DDBJ whole genome shotgun (WGS) entry which is preliminary data.</text>
</comment>
<comment type="function">
    <text evidence="8">Allows the formation of correctly charged Gln-tRNA(Gln) through the transamidation of misacylated Glu-tRNA(Gln) in the mitochondria. The reaction takes place in the presence of glutamine and ATP through an activated gamma-phospho-Glu-tRNA(Gln).</text>
</comment>
<dbReference type="Gene3D" id="3.90.1300.10">
    <property type="entry name" value="Amidase signature (AS) domain"/>
    <property type="match status" value="1"/>
</dbReference>
<feature type="active site" description="Charge relay system" evidence="8">
    <location>
        <position position="107"/>
    </location>
</feature>
<comment type="subcellular location">
    <subcellularLocation>
        <location evidence="8">Mitochondrion</location>
    </subcellularLocation>
</comment>
<dbReference type="InterPro" id="IPR023631">
    <property type="entry name" value="Amidase_dom"/>
</dbReference>
<dbReference type="GO" id="GO:0006402">
    <property type="term" value="P:mRNA catabolic process"/>
    <property type="evidence" value="ECO:0007669"/>
    <property type="project" value="InterPro"/>
</dbReference>
<evidence type="ECO:0000256" key="9">
    <source>
        <dbReference type="SAM" id="MobiDB-lite"/>
    </source>
</evidence>
<dbReference type="HAMAP" id="MF_00120">
    <property type="entry name" value="GatA"/>
    <property type="match status" value="1"/>
</dbReference>
<evidence type="ECO:0000256" key="4">
    <source>
        <dbReference type="ARBA" id="ARBA00022741"/>
    </source>
</evidence>
<dbReference type="GO" id="GO:0032543">
    <property type="term" value="P:mitochondrial translation"/>
    <property type="evidence" value="ECO:0007669"/>
    <property type="project" value="UniProtKB-UniRule"/>
</dbReference>
<evidence type="ECO:0000259" key="10">
    <source>
        <dbReference type="Pfam" id="PF01425"/>
    </source>
</evidence>
<keyword evidence="8" id="KW-0496">Mitochondrion</keyword>
<dbReference type="GO" id="GO:0030956">
    <property type="term" value="C:glutamyl-tRNA(Gln) amidotransferase complex"/>
    <property type="evidence" value="ECO:0007669"/>
    <property type="project" value="UniProtKB-UniRule"/>
</dbReference>
<dbReference type="InterPro" id="IPR007216">
    <property type="entry name" value="CNOT9"/>
</dbReference>
<comment type="subunit">
    <text evidence="8">Subunit of the heterotrimeric GatCAB amidotransferase (AdT) complex, composed of A, B and C subunits.</text>
</comment>
<comment type="similarity">
    <text evidence="2 8">Belongs to the amidase family. GatA subfamily.</text>
</comment>
<dbReference type="GO" id="GO:0005739">
    <property type="term" value="C:mitochondrion"/>
    <property type="evidence" value="ECO:0007669"/>
    <property type="project" value="UniProtKB-SubCell"/>
</dbReference>
<comment type="catalytic activity">
    <reaction evidence="7 8">
        <text>L-glutamyl-tRNA(Gln) + L-glutamine + ATP + H2O = L-glutaminyl-tRNA(Gln) + L-glutamate + ADP + phosphate + H(+)</text>
        <dbReference type="Rhea" id="RHEA:17521"/>
        <dbReference type="Rhea" id="RHEA-COMP:9681"/>
        <dbReference type="Rhea" id="RHEA-COMP:9684"/>
        <dbReference type="ChEBI" id="CHEBI:15377"/>
        <dbReference type="ChEBI" id="CHEBI:15378"/>
        <dbReference type="ChEBI" id="CHEBI:29985"/>
        <dbReference type="ChEBI" id="CHEBI:30616"/>
        <dbReference type="ChEBI" id="CHEBI:43474"/>
        <dbReference type="ChEBI" id="CHEBI:58359"/>
        <dbReference type="ChEBI" id="CHEBI:78520"/>
        <dbReference type="ChEBI" id="CHEBI:78521"/>
        <dbReference type="ChEBI" id="CHEBI:456216"/>
        <dbReference type="EC" id="6.3.5.7"/>
    </reaction>
</comment>
<feature type="active site" description="Charge relay system" evidence="8">
    <location>
        <position position="194"/>
    </location>
</feature>
<name>A0A9W8B7L5_9FUNG</name>
<evidence type="ECO:0000313" key="12">
    <source>
        <dbReference type="Proteomes" id="UP001151582"/>
    </source>
</evidence>
<proteinExistence type="inferred from homology"/>
<dbReference type="Pfam" id="PF04078">
    <property type="entry name" value="Rcd1"/>
    <property type="match status" value="1"/>
</dbReference>
<protein>
    <recommendedName>
        <fullName evidence="8">Glutamyl-tRNA(Gln) amidotransferase subunit A, mitochondrial</fullName>
        <shortName evidence="8">Glu-AdT subunit A</shortName>
        <ecNumber evidence="8">6.3.5.7</ecNumber>
    </recommendedName>
</protein>
<feature type="region of interest" description="Disordered" evidence="9">
    <location>
        <begin position="616"/>
        <end position="635"/>
    </location>
</feature>
<dbReference type="PANTHER" id="PTHR11895">
    <property type="entry name" value="TRANSAMIDASE"/>
    <property type="match status" value="1"/>
</dbReference>
<dbReference type="GO" id="GO:0030014">
    <property type="term" value="C:CCR4-NOT complex"/>
    <property type="evidence" value="ECO:0007669"/>
    <property type="project" value="InterPro"/>
</dbReference>
<dbReference type="GO" id="GO:0070681">
    <property type="term" value="P:glutaminyl-tRNAGln biosynthesis via transamidation"/>
    <property type="evidence" value="ECO:0007669"/>
    <property type="project" value="UniProtKB-UniRule"/>
</dbReference>
<dbReference type="Gene3D" id="1.25.10.10">
    <property type="entry name" value="Leucine-rich Repeat Variant"/>
    <property type="match status" value="1"/>
</dbReference>
<organism evidence="11 12">
    <name type="scientific">Dimargaris verticillata</name>
    <dbReference type="NCBI Taxonomy" id="2761393"/>
    <lineage>
        <taxon>Eukaryota</taxon>
        <taxon>Fungi</taxon>
        <taxon>Fungi incertae sedis</taxon>
        <taxon>Zoopagomycota</taxon>
        <taxon>Kickxellomycotina</taxon>
        <taxon>Dimargaritomycetes</taxon>
        <taxon>Dimargaritales</taxon>
        <taxon>Dimargaritaceae</taxon>
        <taxon>Dimargaris</taxon>
    </lineage>
</organism>
<feature type="compositionally biased region" description="Low complexity" evidence="9">
    <location>
        <begin position="616"/>
        <end position="630"/>
    </location>
</feature>
<dbReference type="InterPro" id="IPR000120">
    <property type="entry name" value="Amidase"/>
</dbReference>
<comment type="similarity">
    <text evidence="1">Belongs to the CNOT9 family.</text>
</comment>
<sequence length="1000" mass="106416">MALVGLFQEVACKASARRFQFPAIRLDMAAAKPLFFGSQRALPTCQLSTATAKPPPTSASTKHNDVFNAFIPTQAALDPNSAYQAAVAQRKGAKAMHPLDNMTVAIKDNICTQRYRTTCCSPLLKNFSSPFDATVVTLLQDAGAWIAGKTNMDEFGMGPFGPTINPAPFFPLGTQDQRLSGTVANGPHLSAGGSSGGSAASVAAALCSAALGTDTGGSVRLPASYCGVIGFKPTYGRISRWGVVAYANSLDTVGILASDIPTVKRVYDTLNRHDPLDSTNMPEAIRQPLAHSAHVRTEAAIRRSKWSASNLQGCRVGIPAEYHVNELSDTVVKAWQRAASHLEALGAIIVPISCPHTRYALSAYYILAPAEASSNLARYDGIRYGAPADPATPSHTLYGATRTQGFGPEVHRRILLGTYVLTSTAYDDYFVQAQKVRRLVQQDFDRAFYLPNLLHMSGQVPSSPASSDDHPQVDVILTPTAISHAPSLDKVRASTPSSNATAPMADYVNDVMTVPASLAGIPAVSVPFSRVPSAFQDELGGFLDLPVGMQLLAQYGDDETLLRVAEALVPSSASAAPISAGSFGSGLHPIGSASGIGRGTPTHALGSGPANLMASLGSGGSNSNTTAMNTLPIGSSSGGLNQMDAAGLRFMLGSPAPGTSSNAGPANPLNNNALLQSLTGGGSQSATSLGGSTAFAGGPNTTGGLQTALNLANAHAANPAAYPQRLANSEESIYSLVMELYNPPNREQVLSELSKKRDQFEDLALVLWNSYGVMAIILQEIISVYPLLHSSALSVQASNRVCNALALLQLVAAHPDTRLSLIHANIPQYLYPFLSTTSKSKPYDNLRLTSLGVIGAIVKNDSPEIIHFFLQTEFLPLCLKIMEIGSELCKVVATFIFHKILSDDGGLMFMTDHPHRFYIVQLVLSNMIDQLVEATSPRLLKIIVRCYLRLADDRRAREELRQHLPEPLRNTTFFNVSDDPTLKRYFAQLLLKLSDNVASS</sequence>
<dbReference type="OrthoDB" id="421993at2759"/>
<keyword evidence="4 8" id="KW-0547">Nucleotide-binding</keyword>
<dbReference type="Proteomes" id="UP001151582">
    <property type="component" value="Unassembled WGS sequence"/>
</dbReference>
<dbReference type="EC" id="6.3.5.7" evidence="8"/>
<evidence type="ECO:0000256" key="6">
    <source>
        <dbReference type="ARBA" id="ARBA00022917"/>
    </source>
</evidence>
<accession>A0A9W8B7L5</accession>
<dbReference type="InterPro" id="IPR036928">
    <property type="entry name" value="AS_sf"/>
</dbReference>
<evidence type="ECO:0000256" key="2">
    <source>
        <dbReference type="ARBA" id="ARBA00008069"/>
    </source>
</evidence>
<dbReference type="EMBL" id="JANBQB010000003">
    <property type="protein sequence ID" value="KAJ1985220.1"/>
    <property type="molecule type" value="Genomic_DNA"/>
</dbReference>
<dbReference type="FunFam" id="1.25.10.10:FF:000661">
    <property type="entry name" value="Cell differentiation family, Rcd1-like containing protein"/>
    <property type="match status" value="1"/>
</dbReference>
<reference evidence="11" key="1">
    <citation type="submission" date="2022-07" db="EMBL/GenBank/DDBJ databases">
        <title>Phylogenomic reconstructions and comparative analyses of Kickxellomycotina fungi.</title>
        <authorList>
            <person name="Reynolds N.K."/>
            <person name="Stajich J.E."/>
            <person name="Barry K."/>
            <person name="Grigoriev I.V."/>
            <person name="Crous P."/>
            <person name="Smith M.E."/>
        </authorList>
    </citation>
    <scope>NUCLEOTIDE SEQUENCE</scope>
    <source>
        <strain evidence="11">RSA 567</strain>
    </source>
</reference>
<dbReference type="PANTHER" id="PTHR11895:SF7">
    <property type="entry name" value="GLUTAMYL-TRNA(GLN) AMIDOTRANSFERASE SUBUNIT A, MITOCHONDRIAL"/>
    <property type="match status" value="1"/>
</dbReference>
<dbReference type="GO" id="GO:0005524">
    <property type="term" value="F:ATP binding"/>
    <property type="evidence" value="ECO:0007669"/>
    <property type="project" value="UniProtKB-KW"/>
</dbReference>
<dbReference type="SUPFAM" id="SSF75304">
    <property type="entry name" value="Amidase signature (AS) enzymes"/>
    <property type="match status" value="1"/>
</dbReference>
<dbReference type="Pfam" id="PF01425">
    <property type="entry name" value="Amidase"/>
    <property type="match status" value="1"/>
</dbReference>
<dbReference type="AlphaFoldDB" id="A0A9W8B7L5"/>
<evidence type="ECO:0000256" key="7">
    <source>
        <dbReference type="ARBA" id="ARBA00047407"/>
    </source>
</evidence>
<evidence type="ECO:0000256" key="1">
    <source>
        <dbReference type="ARBA" id="ARBA00006385"/>
    </source>
</evidence>
<gene>
    <name evidence="11" type="primary">HER2</name>
    <name evidence="11" type="ORF">H4R34_000179</name>
</gene>
<keyword evidence="6 8" id="KW-0648">Protein biosynthesis</keyword>
<dbReference type="InterPro" id="IPR011989">
    <property type="entry name" value="ARM-like"/>
</dbReference>
<evidence type="ECO:0000256" key="8">
    <source>
        <dbReference type="HAMAP-Rule" id="MF_03150"/>
    </source>
</evidence>
<dbReference type="InterPro" id="IPR020556">
    <property type="entry name" value="Amidase_CS"/>
</dbReference>
<evidence type="ECO:0000256" key="5">
    <source>
        <dbReference type="ARBA" id="ARBA00022840"/>
    </source>
</evidence>
<feature type="domain" description="Amidase" evidence="10">
    <location>
        <begin position="80"/>
        <end position="562"/>
    </location>
</feature>
<dbReference type="InterPro" id="IPR016024">
    <property type="entry name" value="ARM-type_fold"/>
</dbReference>